<dbReference type="EMBL" id="BOPF01000021">
    <property type="protein sequence ID" value="GIJ48502.1"/>
    <property type="molecule type" value="Genomic_DNA"/>
</dbReference>
<dbReference type="PANTHER" id="PTHR36151">
    <property type="entry name" value="BLR2777 PROTEIN"/>
    <property type="match status" value="1"/>
</dbReference>
<evidence type="ECO:0000313" key="2">
    <source>
        <dbReference type="EMBL" id="GIJ48502.1"/>
    </source>
</evidence>
<evidence type="ECO:0000313" key="3">
    <source>
        <dbReference type="Proteomes" id="UP000619260"/>
    </source>
</evidence>
<dbReference type="AlphaFoldDB" id="A0A8J3YQA7"/>
<name>A0A8J3YQA7_9ACTN</name>
<feature type="domain" description="ER-bound oxygenase mpaB/mpaB'/Rubber oxygenase catalytic" evidence="1">
    <location>
        <begin position="14"/>
        <end position="238"/>
    </location>
</feature>
<dbReference type="GO" id="GO:0016491">
    <property type="term" value="F:oxidoreductase activity"/>
    <property type="evidence" value="ECO:0007669"/>
    <property type="project" value="InterPro"/>
</dbReference>
<sequence length="274" mass="30599">MTDFGLYGPGSVTWKVHDEPILFVAGLRALILQSLHPRAIAGVAQNSDYKSRPAHRLEQTSDYVITMIYGTTPEAQRAAARVRGIHSRMRAHDLFTGEEFRLDEPELLRWVHVTEVESFLTVARRAGVRLTDAEADRYFDEQRRGAALLGLDPETVPGSVAEVERYYADMQPRLAMTKEAADTLFFLTWPPMPFKLGWTPVRAAYLGVASLAIGLLPAWARRFYGLPGIEAADPAASLSARMLRLSLLAFPWALVRTPMYKAAMKRVEDAGLKI</sequence>
<keyword evidence="3" id="KW-1185">Reference proteome</keyword>
<reference evidence="2" key="1">
    <citation type="submission" date="2021-01" db="EMBL/GenBank/DDBJ databases">
        <title>Whole genome shotgun sequence of Virgisporangium aliadipatigenens NBRC 105644.</title>
        <authorList>
            <person name="Komaki H."/>
            <person name="Tamura T."/>
        </authorList>
    </citation>
    <scope>NUCLEOTIDE SEQUENCE</scope>
    <source>
        <strain evidence="2">NBRC 105644</strain>
    </source>
</reference>
<dbReference type="InterPro" id="IPR018713">
    <property type="entry name" value="MPAB/Lcp_cat_dom"/>
</dbReference>
<organism evidence="2 3">
    <name type="scientific">Virgisporangium aliadipatigenens</name>
    <dbReference type="NCBI Taxonomy" id="741659"/>
    <lineage>
        <taxon>Bacteria</taxon>
        <taxon>Bacillati</taxon>
        <taxon>Actinomycetota</taxon>
        <taxon>Actinomycetes</taxon>
        <taxon>Micromonosporales</taxon>
        <taxon>Micromonosporaceae</taxon>
        <taxon>Virgisporangium</taxon>
    </lineage>
</organism>
<dbReference type="Proteomes" id="UP000619260">
    <property type="component" value="Unassembled WGS sequence"/>
</dbReference>
<protein>
    <recommendedName>
        <fullName evidence="1">ER-bound oxygenase mpaB/mpaB'/Rubber oxygenase catalytic domain-containing protein</fullName>
    </recommendedName>
</protein>
<proteinExistence type="predicted"/>
<dbReference type="RefSeq" id="WP_203901988.1">
    <property type="nucleotide sequence ID" value="NZ_BOPF01000021.1"/>
</dbReference>
<evidence type="ECO:0000259" key="1">
    <source>
        <dbReference type="Pfam" id="PF09995"/>
    </source>
</evidence>
<dbReference type="PANTHER" id="PTHR36151:SF3">
    <property type="entry name" value="ER-BOUND OXYGENASE MPAB_MPAB'_RUBBER OXYGENASE CATALYTIC DOMAIN-CONTAINING PROTEIN"/>
    <property type="match status" value="1"/>
</dbReference>
<dbReference type="Pfam" id="PF09995">
    <property type="entry name" value="MPAB_Lcp_cat"/>
    <property type="match status" value="1"/>
</dbReference>
<gene>
    <name evidence="2" type="ORF">Val02_53880</name>
</gene>
<accession>A0A8J3YQA7</accession>
<comment type="caution">
    <text evidence="2">The sequence shown here is derived from an EMBL/GenBank/DDBJ whole genome shotgun (WGS) entry which is preliminary data.</text>
</comment>